<evidence type="ECO:0000256" key="1">
    <source>
        <dbReference type="SAM" id="Phobius"/>
    </source>
</evidence>
<keyword evidence="1" id="KW-0812">Transmembrane</keyword>
<dbReference type="InterPro" id="IPR026442">
    <property type="entry name" value="IPTL_CTERM"/>
</dbReference>
<reference evidence="3 4" key="1">
    <citation type="submission" date="2020-12" db="EMBL/GenBank/DDBJ databases">
        <title>FDA dAtabase for Regulatory Grade micrObial Sequences (FDA-ARGOS): Supporting development and validation of Infectious Disease Dx tests.</title>
        <authorList>
            <person name="Sproer C."/>
            <person name="Gronow S."/>
            <person name="Severitt S."/>
            <person name="Schroder I."/>
            <person name="Tallon L."/>
            <person name="Sadzewicz L."/>
            <person name="Zhao X."/>
            <person name="Boylan J."/>
            <person name="Ott S."/>
            <person name="Bowen H."/>
            <person name="Vavikolanu K."/>
            <person name="Mehta A."/>
            <person name="Aluvathingal J."/>
            <person name="Nadendla S."/>
            <person name="Lowell S."/>
            <person name="Myers T."/>
            <person name="Yan Y."/>
            <person name="Sichtig H."/>
        </authorList>
    </citation>
    <scope>NUCLEOTIDE SEQUENCE [LARGE SCALE GENOMIC DNA]</scope>
    <source>
        <strain evidence="3 4">FDAARGOS_909</strain>
    </source>
</reference>
<evidence type="ECO:0000313" key="3">
    <source>
        <dbReference type="EMBL" id="QPS11437.1"/>
    </source>
</evidence>
<feature type="transmembrane region" description="Helical" evidence="1">
    <location>
        <begin position="186"/>
        <end position="203"/>
    </location>
</feature>
<dbReference type="AlphaFoldDB" id="A0A7T2SA22"/>
<gene>
    <name evidence="3" type="ORF">I6G66_08810</name>
</gene>
<evidence type="ECO:0000259" key="2">
    <source>
        <dbReference type="Pfam" id="PF18203"/>
    </source>
</evidence>
<evidence type="ECO:0000313" key="4">
    <source>
        <dbReference type="Proteomes" id="UP000594778"/>
    </source>
</evidence>
<keyword evidence="1" id="KW-0472">Membrane</keyword>
<organism evidence="3 4">
    <name type="scientific">Delftia acidovorans</name>
    <name type="common">Pseudomonas acidovorans</name>
    <name type="synonym">Comamonas acidovorans</name>
    <dbReference type="NCBI Taxonomy" id="80866"/>
    <lineage>
        <taxon>Bacteria</taxon>
        <taxon>Pseudomonadati</taxon>
        <taxon>Pseudomonadota</taxon>
        <taxon>Betaproteobacteria</taxon>
        <taxon>Burkholderiales</taxon>
        <taxon>Comamonadaceae</taxon>
        <taxon>Delftia</taxon>
    </lineage>
</organism>
<dbReference type="Proteomes" id="UP000594778">
    <property type="component" value="Chromosome"/>
</dbReference>
<dbReference type="Pfam" id="PF18203">
    <property type="entry name" value="IPTL-CTERM"/>
    <property type="match status" value="1"/>
</dbReference>
<name>A0A7T2SA22_DELAC</name>
<protein>
    <submittedName>
        <fullName evidence="3">IPTL-CTERM sorting domain-containing protein</fullName>
    </submittedName>
</protein>
<proteinExistence type="predicted"/>
<keyword evidence="1" id="KW-1133">Transmembrane helix</keyword>
<dbReference type="NCBIfam" id="TIGR04174">
    <property type="entry name" value="IPTL_CTERM"/>
    <property type="match status" value="1"/>
</dbReference>
<accession>A0A7T2SA22</accession>
<dbReference type="EMBL" id="CP065668">
    <property type="protein sequence ID" value="QPS11437.1"/>
    <property type="molecule type" value="Genomic_DNA"/>
</dbReference>
<sequence length="208" mass="21989">MYRLSPVTNAVNGASAADAVLGLTNGTVDALLNHNPKFSGSVTNFSVLSKTMTLNAGTYSFSWALNVTDHGFNDGALFSVTGSGTQFIESLARAGGPGDTTGPSPNTYVAYTYDPADGVTPWLTTTFTIATPDTYRISFAAYNWNDIAVSPNFFVASTPGTYSGNPLAGTPPTAASNKSIPTLSEWGLIFMSSILAMFGIARMRRRQR</sequence>
<feature type="domain" description="IPTL-CTERM protein sorting" evidence="2">
    <location>
        <begin position="179"/>
        <end position="205"/>
    </location>
</feature>